<evidence type="ECO:0000259" key="2">
    <source>
        <dbReference type="SMART" id="SM00894"/>
    </source>
</evidence>
<dbReference type="EMBL" id="LOPU01000017">
    <property type="protein sequence ID" value="KTG10578.1"/>
    <property type="molecule type" value="Genomic_DNA"/>
</dbReference>
<keyword evidence="4" id="KW-1185">Reference proteome</keyword>
<dbReference type="STRING" id="1514971.AUR64_07865"/>
<dbReference type="Proteomes" id="UP000054387">
    <property type="component" value="Unassembled WGS sequence"/>
</dbReference>
<evidence type="ECO:0000313" key="3">
    <source>
        <dbReference type="EMBL" id="KTG10578.1"/>
    </source>
</evidence>
<dbReference type="InterPro" id="IPR008613">
    <property type="entry name" value="Excalibur_Ca-bd_domain"/>
</dbReference>
<feature type="compositionally biased region" description="Acidic residues" evidence="1">
    <location>
        <begin position="87"/>
        <end position="96"/>
    </location>
</feature>
<dbReference type="Gene3D" id="2.40.50.90">
    <property type="match status" value="1"/>
</dbReference>
<protein>
    <recommendedName>
        <fullName evidence="2">Excalibur calcium-binding domain-containing protein</fullName>
    </recommendedName>
</protein>
<dbReference type="AlphaFoldDB" id="A0A0W1RAT7"/>
<comment type="caution">
    <text evidence="3">The sequence shown here is derived from an EMBL/GenBank/DDBJ whole genome shotgun (WGS) entry which is preliminary data.</text>
</comment>
<dbReference type="Pfam" id="PF00565">
    <property type="entry name" value="SNase"/>
    <property type="match status" value="1"/>
</dbReference>
<evidence type="ECO:0000256" key="1">
    <source>
        <dbReference type="SAM" id="MobiDB-lite"/>
    </source>
</evidence>
<dbReference type="SMART" id="SM00894">
    <property type="entry name" value="Excalibur"/>
    <property type="match status" value="1"/>
</dbReference>
<dbReference type="Pfam" id="PF05901">
    <property type="entry name" value="Excalibur"/>
    <property type="match status" value="1"/>
</dbReference>
<feature type="domain" description="Excalibur calcium-binding" evidence="2">
    <location>
        <begin position="104"/>
        <end position="141"/>
    </location>
</feature>
<dbReference type="SUPFAM" id="SSF50199">
    <property type="entry name" value="Staphylococcal nuclease"/>
    <property type="match status" value="1"/>
</dbReference>
<organism evidence="3 4">
    <name type="scientific">Haloprofundus marisrubri</name>
    <dbReference type="NCBI Taxonomy" id="1514971"/>
    <lineage>
        <taxon>Archaea</taxon>
        <taxon>Methanobacteriati</taxon>
        <taxon>Methanobacteriota</taxon>
        <taxon>Stenosarchaea group</taxon>
        <taxon>Halobacteria</taxon>
        <taxon>Halobacteriales</taxon>
        <taxon>Haloferacaceae</taxon>
        <taxon>Haloprofundus</taxon>
    </lineage>
</organism>
<accession>A0A0W1RAT7</accession>
<gene>
    <name evidence="3" type="ORF">AUR64_07865</name>
</gene>
<feature type="region of interest" description="Disordered" evidence="1">
    <location>
        <begin position="58"/>
        <end position="144"/>
    </location>
</feature>
<proteinExistence type="predicted"/>
<reference evidence="3 4" key="1">
    <citation type="submission" date="2015-12" db="EMBL/GenBank/DDBJ databases">
        <title>Haloprofundus marisrubri gen. nov., sp. nov., an extremely halophilic archaeon isolated from the Discovery deep brine-seawater interface in the Red Sea.</title>
        <authorList>
            <person name="Zhang G."/>
            <person name="Stingl U."/>
            <person name="Rashid M."/>
        </authorList>
    </citation>
    <scope>NUCLEOTIDE SEQUENCE [LARGE SCALE GENOMIC DNA]</scope>
    <source>
        <strain evidence="3 4">SB9</strain>
    </source>
</reference>
<dbReference type="InterPro" id="IPR035437">
    <property type="entry name" value="SNase_OB-fold_sf"/>
</dbReference>
<sequence>MWGEKVTLKFDDNEPRRGYYDRLLAYVILDGEDFNHELVKNGYGRVYDSQFMKQDSYYESEETAQNNNRGVWECTDISTPTPTPTPEPEDDDEDIDLPPLPEDGDYNCGDFDTHEQAQYVYEQDTSDPHRLDGDNDGTACESLN</sequence>
<name>A0A0W1RAT7_9EURY</name>
<dbReference type="InterPro" id="IPR016071">
    <property type="entry name" value="Staphylococal_nuclease_OB-fold"/>
</dbReference>
<evidence type="ECO:0000313" key="4">
    <source>
        <dbReference type="Proteomes" id="UP000054387"/>
    </source>
</evidence>